<evidence type="ECO:0000313" key="8">
    <source>
        <dbReference type="EMBL" id="KAK5782188.1"/>
    </source>
</evidence>
<evidence type="ECO:0000256" key="2">
    <source>
        <dbReference type="ARBA" id="ARBA00005543"/>
    </source>
</evidence>
<evidence type="ECO:0000256" key="4">
    <source>
        <dbReference type="ARBA" id="ARBA00022946"/>
    </source>
</evidence>
<feature type="compositionally biased region" description="Low complexity" evidence="7">
    <location>
        <begin position="650"/>
        <end position="660"/>
    </location>
</feature>
<organism evidence="8 9">
    <name type="scientific">Arxiozyma heterogenica</name>
    <dbReference type="NCBI Taxonomy" id="278026"/>
    <lineage>
        <taxon>Eukaryota</taxon>
        <taxon>Fungi</taxon>
        <taxon>Dikarya</taxon>
        <taxon>Ascomycota</taxon>
        <taxon>Saccharomycotina</taxon>
        <taxon>Saccharomycetes</taxon>
        <taxon>Saccharomycetales</taxon>
        <taxon>Saccharomycetaceae</taxon>
        <taxon>Arxiozyma</taxon>
    </lineage>
</organism>
<evidence type="ECO:0000256" key="6">
    <source>
        <dbReference type="ARBA" id="ARBA00031849"/>
    </source>
</evidence>
<reference evidence="9" key="1">
    <citation type="submission" date="2023-07" db="EMBL/GenBank/DDBJ databases">
        <title>A draft genome of Kazachstania heterogenica Y-27499.</title>
        <authorList>
            <person name="Donic C."/>
            <person name="Kralova J.S."/>
            <person name="Fidel L."/>
            <person name="Ben-Dor S."/>
            <person name="Jung S."/>
        </authorList>
    </citation>
    <scope>NUCLEOTIDE SEQUENCE [LARGE SCALE GENOMIC DNA]</scope>
    <source>
        <strain evidence="9">Y27499</strain>
    </source>
</reference>
<dbReference type="AlphaFoldDB" id="A0AAN7WU82"/>
<evidence type="ECO:0000256" key="7">
    <source>
        <dbReference type="SAM" id="MobiDB-lite"/>
    </source>
</evidence>
<accession>A0AAN7WU82</accession>
<keyword evidence="9" id="KW-1185">Reference proteome</keyword>
<evidence type="ECO:0000313" key="9">
    <source>
        <dbReference type="Proteomes" id="UP001306508"/>
    </source>
</evidence>
<dbReference type="Proteomes" id="UP001306508">
    <property type="component" value="Unassembled WGS sequence"/>
</dbReference>
<feature type="region of interest" description="Disordered" evidence="7">
    <location>
        <begin position="639"/>
        <end position="660"/>
    </location>
</feature>
<comment type="subcellular location">
    <subcellularLocation>
        <location evidence="1">Mitochondrion</location>
    </subcellularLocation>
</comment>
<proteinExistence type="inferred from homology"/>
<name>A0AAN7WU82_9SACH</name>
<comment type="similarity">
    <text evidence="2">Belongs to the AIM9 family.</text>
</comment>
<keyword evidence="4" id="KW-0809">Transit peptide</keyword>
<evidence type="ECO:0000256" key="5">
    <source>
        <dbReference type="ARBA" id="ARBA00023128"/>
    </source>
</evidence>
<dbReference type="GO" id="GO:0005739">
    <property type="term" value="C:mitochondrion"/>
    <property type="evidence" value="ECO:0007669"/>
    <property type="project" value="UniProtKB-SubCell"/>
</dbReference>
<dbReference type="InterPro" id="IPR051035">
    <property type="entry name" value="Mito_inheritance_9"/>
</dbReference>
<evidence type="ECO:0000256" key="1">
    <source>
        <dbReference type="ARBA" id="ARBA00004173"/>
    </source>
</evidence>
<dbReference type="SUPFAM" id="SSF56112">
    <property type="entry name" value="Protein kinase-like (PK-like)"/>
    <property type="match status" value="1"/>
</dbReference>
<evidence type="ECO:0000256" key="3">
    <source>
        <dbReference type="ARBA" id="ARBA00016197"/>
    </source>
</evidence>
<dbReference type="PANTHER" id="PTHR36091">
    <property type="entry name" value="ALTERED INHERITANCE OF MITOCHONDRIA PROTEIN 9, MITOCHONDRIAL"/>
    <property type="match status" value="1"/>
</dbReference>
<dbReference type="EMBL" id="JAWIZZ010000006">
    <property type="protein sequence ID" value="KAK5782188.1"/>
    <property type="molecule type" value="Genomic_DNA"/>
</dbReference>
<protein>
    <recommendedName>
        <fullName evidence="3">Altered inheritance of mitochondria protein 9, mitochondrial</fullName>
    </recommendedName>
    <alternativeName>
        <fullName evidence="6">Found in mitochondrial proteome protein 29</fullName>
    </alternativeName>
</protein>
<sequence>MLRSSVKIFNPLLKRGVRNIISFSSNNIRSIVVANSNYKIVGPRKSPFFQAIVTIKRSISDEPKQLYTKLSDTDDKNRDTIFQYTWGTWLTNDKLEKEKRVTKFSIEGLTKVINNIYQFSKTNPNTKNIIGPIKLDNQNINILPNNTTVSNLNILNPDEKQVFIKTVSSIHEGKHHRVYKLTTNIPNKDLILRIPYLVDSPENIFRRMQSEIATQDFINIKLKIDTPKIFAYGLDSSNPVGIPFVIQEYISGDLLMKRWDPLLDDEPNGKPKQQLMDVIDCISDIYCKLLSFEFRSIGSIYFKKDVMNTDYSDKISEIIDDRWCIGPIVERNFWKDKKQSPSKEQLGPWDKKDVTLIIKNLASVELENVKQRLALIEAGSSPEIDKIELLKEQKRTFENMINVSPYLFTSALNSEVSQKIPNFVDLLKPRLFLPDLDPMNIIINSKDGNKPYLIDFENTSVKPFIIQNSPKFVEYDGPKIYNIKSEIPEYEKLPDTEKAQCQFIYKRTRNQYLWEDALNKRQPKLITSMAPPIKRLRSPYVAMSECKTDDGYLIIDENLLQLKTIWSDLFENKIVSRKDFPLEFTKEQIEKHINDINKLHQKLISTPFAATKGWVPQDMFDTLLNNGVIVPDENGNYVIKSHQKPTAPASSSSSSSKNQN</sequence>
<comment type="caution">
    <text evidence="8">The sequence shown here is derived from an EMBL/GenBank/DDBJ whole genome shotgun (WGS) entry which is preliminary data.</text>
</comment>
<keyword evidence="5" id="KW-0496">Mitochondrion</keyword>
<dbReference type="PANTHER" id="PTHR36091:SF1">
    <property type="entry name" value="ALTERED INHERITANCE OF MITOCHONDRIA PROTEIN 9, MITOCHONDRIAL"/>
    <property type="match status" value="1"/>
</dbReference>
<dbReference type="InterPro" id="IPR011009">
    <property type="entry name" value="Kinase-like_dom_sf"/>
</dbReference>
<gene>
    <name evidence="8" type="ORF">RI543_000117</name>
</gene>